<proteinExistence type="predicted"/>
<keyword evidence="3" id="KW-1185">Reference proteome</keyword>
<dbReference type="Gene3D" id="3.30.70.1900">
    <property type="match status" value="1"/>
</dbReference>
<dbReference type="InterPro" id="IPR045747">
    <property type="entry name" value="CRISPR-assoc_prot_Cas6_N_sf"/>
</dbReference>
<organism evidence="2 3">
    <name type="scientific">Streptomyces johnsoniae</name>
    <dbReference type="NCBI Taxonomy" id="3075532"/>
    <lineage>
        <taxon>Bacteria</taxon>
        <taxon>Bacillati</taxon>
        <taxon>Actinomycetota</taxon>
        <taxon>Actinomycetes</taxon>
        <taxon>Kitasatosporales</taxon>
        <taxon>Streptomycetaceae</taxon>
        <taxon>Streptomyces</taxon>
    </lineage>
</organism>
<name>A0ABU2SD09_9ACTN</name>
<gene>
    <name evidence="2" type="primary">cas6</name>
    <name evidence="2" type="ORF">RM779_30185</name>
</gene>
<protein>
    <submittedName>
        <fullName evidence="2">CRISPR-associated endoribonuclease Cas6</fullName>
    </submittedName>
</protein>
<dbReference type="InterPro" id="IPR010156">
    <property type="entry name" value="CRISPR-assoc_prot_Cas6"/>
</dbReference>
<dbReference type="EMBL" id="JAVREV010000022">
    <property type="protein sequence ID" value="MDT0446833.1"/>
    <property type="molecule type" value="Genomic_DNA"/>
</dbReference>
<accession>A0ABU2SD09</accession>
<keyword evidence="1" id="KW-0051">Antiviral defense</keyword>
<dbReference type="NCBIfam" id="TIGR01877">
    <property type="entry name" value="cas_cas6"/>
    <property type="match status" value="1"/>
</dbReference>
<dbReference type="Gene3D" id="3.30.70.1890">
    <property type="match status" value="1"/>
</dbReference>
<evidence type="ECO:0000256" key="1">
    <source>
        <dbReference type="ARBA" id="ARBA00023118"/>
    </source>
</evidence>
<evidence type="ECO:0000313" key="2">
    <source>
        <dbReference type="EMBL" id="MDT0446833.1"/>
    </source>
</evidence>
<evidence type="ECO:0000313" key="3">
    <source>
        <dbReference type="Proteomes" id="UP001183615"/>
    </source>
</evidence>
<comment type="caution">
    <text evidence="2">The sequence shown here is derived from an EMBL/GenBank/DDBJ whole genome shotgun (WGS) entry which is preliminary data.</text>
</comment>
<reference evidence="3" key="1">
    <citation type="submission" date="2023-07" db="EMBL/GenBank/DDBJ databases">
        <title>30 novel species of actinomycetes from the DSMZ collection.</title>
        <authorList>
            <person name="Nouioui I."/>
        </authorList>
    </citation>
    <scope>NUCLEOTIDE SEQUENCE [LARGE SCALE GENOMIC DNA]</scope>
    <source>
        <strain evidence="3">DSM 41886</strain>
    </source>
</reference>
<sequence>MDVDVNVPSLPWDDVHGPARAVVYGLIGSQDAELARSLHDEGWKGHRLRPLGLTSPQFRGAPRKSGVYTTSRNGSLWFGSPVPEIAAALVAGLAGQAEIIWGTARLKVRGFALDFDVPSDAGVAEFATATPVILKDERRYLLPGDEGYIERLQHNLEHKADVLGLPRPRHLRLLEAGPRRRFTVRGAPRIGARLRVGMDADARFAQALRSWGLGLDTVQGFGWVR</sequence>
<dbReference type="Proteomes" id="UP001183615">
    <property type="component" value="Unassembled WGS sequence"/>
</dbReference>
<dbReference type="RefSeq" id="WP_311620974.1">
    <property type="nucleotide sequence ID" value="NZ_JAVREV010000022.1"/>
</dbReference>